<evidence type="ECO:0000313" key="1">
    <source>
        <dbReference type="EMBL" id="ACC81299.1"/>
    </source>
</evidence>
<dbReference type="AlphaFoldDB" id="B2IUJ3"/>
<reference evidence="1 2" key="2">
    <citation type="journal article" date="2013" name="Plant Physiol.">
        <title>A Nostoc punctiforme Sugar Transporter Necessary to Establish a Cyanobacterium-Plant Symbiosis.</title>
        <authorList>
            <person name="Ekman M."/>
            <person name="Picossi S."/>
            <person name="Campbell E.L."/>
            <person name="Meeks J.C."/>
            <person name="Flores E."/>
        </authorList>
    </citation>
    <scope>NUCLEOTIDE SEQUENCE [LARGE SCALE GENOMIC DNA]</scope>
    <source>
        <strain evidence="2">ATCC 29133 / PCC 73102</strain>
    </source>
</reference>
<dbReference type="Proteomes" id="UP000001191">
    <property type="component" value="Chromosome"/>
</dbReference>
<gene>
    <name evidence="1" type="ordered locus">Npun_R2764</name>
</gene>
<dbReference type="EnsemblBacteria" id="ACC81299">
    <property type="protein sequence ID" value="ACC81299"/>
    <property type="gene ID" value="Npun_R2764"/>
</dbReference>
<dbReference type="KEGG" id="npu:Npun_R2764"/>
<reference evidence="2" key="1">
    <citation type="submission" date="2008-04" db="EMBL/GenBank/DDBJ databases">
        <title>Complete sequence of chromosome of Nostoc punctiforme ATCC 29133.</title>
        <authorList>
            <consortium name="US DOE Joint Genome Institute"/>
            <person name="Copeland A."/>
            <person name="Lucas S."/>
            <person name="Lapidus A."/>
            <person name="Glavina del Rio T."/>
            <person name="Dalin E."/>
            <person name="Tice H."/>
            <person name="Pitluck S."/>
            <person name="Chain P."/>
            <person name="Malfatti S."/>
            <person name="Shin M."/>
            <person name="Vergez L."/>
            <person name="Schmutz J."/>
            <person name="Larimer F."/>
            <person name="Land M."/>
            <person name="Hauser L."/>
            <person name="Kyrpides N."/>
            <person name="Kim E."/>
            <person name="Meeks J.C."/>
            <person name="Elhai J."/>
            <person name="Campbell E.L."/>
            <person name="Thiel T."/>
            <person name="Longmire J."/>
            <person name="Potts M."/>
            <person name="Atlas R."/>
        </authorList>
    </citation>
    <scope>NUCLEOTIDE SEQUENCE [LARGE SCALE GENOMIC DNA]</scope>
    <source>
        <strain evidence="2">ATCC 29133 / PCC 73102</strain>
    </source>
</reference>
<dbReference type="STRING" id="63737.Npun_R2764"/>
<dbReference type="InterPro" id="IPR054053">
    <property type="entry name" value="DUF6887"/>
</dbReference>
<dbReference type="eggNOG" id="ENOG50335NS">
    <property type="taxonomic scope" value="Bacteria"/>
</dbReference>
<name>B2IUJ3_NOSP7</name>
<protein>
    <submittedName>
        <fullName evidence="1">Uncharacterized protein</fullName>
    </submittedName>
</protein>
<dbReference type="EMBL" id="CP001037">
    <property type="protein sequence ID" value="ACC81299.1"/>
    <property type="molecule type" value="Genomic_DNA"/>
</dbReference>
<dbReference type="PhylomeDB" id="B2IUJ3"/>
<dbReference type="HOGENOM" id="CLU_193569_3_0_3"/>
<dbReference type="Pfam" id="PF21826">
    <property type="entry name" value="DUF6887"/>
    <property type="match status" value="1"/>
</dbReference>
<accession>B2IUJ3</accession>
<organism evidence="1 2">
    <name type="scientific">Nostoc punctiforme (strain ATCC 29133 / PCC 73102)</name>
    <dbReference type="NCBI Taxonomy" id="63737"/>
    <lineage>
        <taxon>Bacteria</taxon>
        <taxon>Bacillati</taxon>
        <taxon>Cyanobacteriota</taxon>
        <taxon>Cyanophyceae</taxon>
        <taxon>Nostocales</taxon>
        <taxon>Nostocaceae</taxon>
        <taxon>Nostoc</taxon>
    </lineage>
</organism>
<proteinExistence type="predicted"/>
<keyword evidence="2" id="KW-1185">Reference proteome</keyword>
<sequence length="74" mass="8700">MEICCMMQNLNQMTNTELKRYLSEHRNEEEAFQAALQVLMSRCDSATQQLYPFDLDNPESEVEALLLEKLNRTE</sequence>
<evidence type="ECO:0000313" key="2">
    <source>
        <dbReference type="Proteomes" id="UP000001191"/>
    </source>
</evidence>